<feature type="compositionally biased region" description="Polar residues" evidence="1">
    <location>
        <begin position="75"/>
        <end position="86"/>
    </location>
</feature>
<name>A0AAN6Q9V4_9PEZI</name>
<feature type="compositionally biased region" description="Polar residues" evidence="1">
    <location>
        <begin position="414"/>
        <end position="433"/>
    </location>
</feature>
<feature type="compositionally biased region" description="Polar residues" evidence="1">
    <location>
        <begin position="193"/>
        <end position="205"/>
    </location>
</feature>
<feature type="compositionally biased region" description="Polar residues" evidence="1">
    <location>
        <begin position="516"/>
        <end position="525"/>
    </location>
</feature>
<feature type="compositionally biased region" description="Polar residues" evidence="1">
    <location>
        <begin position="856"/>
        <end position="869"/>
    </location>
</feature>
<evidence type="ECO:0000313" key="2">
    <source>
        <dbReference type="EMBL" id="KAK4106248.1"/>
    </source>
</evidence>
<gene>
    <name evidence="2" type="ORF">N658DRAFT_555194</name>
</gene>
<feature type="compositionally biased region" description="Gly residues" evidence="1">
    <location>
        <begin position="1065"/>
        <end position="1076"/>
    </location>
</feature>
<dbReference type="AlphaFoldDB" id="A0AAN6Q9V4"/>
<keyword evidence="3" id="KW-1185">Reference proteome</keyword>
<feature type="compositionally biased region" description="Polar residues" evidence="1">
    <location>
        <begin position="557"/>
        <end position="583"/>
    </location>
</feature>
<dbReference type="Proteomes" id="UP001305647">
    <property type="component" value="Unassembled WGS sequence"/>
</dbReference>
<feature type="region of interest" description="Disordered" evidence="1">
    <location>
        <begin position="1041"/>
        <end position="1109"/>
    </location>
</feature>
<evidence type="ECO:0000256" key="1">
    <source>
        <dbReference type="SAM" id="MobiDB-lite"/>
    </source>
</evidence>
<feature type="compositionally biased region" description="Low complexity" evidence="1">
    <location>
        <begin position="900"/>
        <end position="921"/>
    </location>
</feature>
<feature type="compositionally biased region" description="Gly residues" evidence="1">
    <location>
        <begin position="1044"/>
        <end position="1058"/>
    </location>
</feature>
<feature type="region of interest" description="Disordered" evidence="1">
    <location>
        <begin position="70"/>
        <end position="205"/>
    </location>
</feature>
<feature type="compositionally biased region" description="Acidic residues" evidence="1">
    <location>
        <begin position="1099"/>
        <end position="1109"/>
    </location>
</feature>
<feature type="compositionally biased region" description="Low complexity" evidence="1">
    <location>
        <begin position="717"/>
        <end position="726"/>
    </location>
</feature>
<feature type="compositionally biased region" description="Basic residues" evidence="1">
    <location>
        <begin position="325"/>
        <end position="341"/>
    </location>
</feature>
<feature type="compositionally biased region" description="Basic and acidic residues" evidence="1">
    <location>
        <begin position="661"/>
        <end position="683"/>
    </location>
</feature>
<feature type="compositionally biased region" description="Basic and acidic residues" evidence="1">
    <location>
        <begin position="89"/>
        <end position="98"/>
    </location>
</feature>
<feature type="compositionally biased region" description="Low complexity" evidence="1">
    <location>
        <begin position="646"/>
        <end position="660"/>
    </location>
</feature>
<feature type="region of interest" description="Disordered" evidence="1">
    <location>
        <begin position="511"/>
        <end position="588"/>
    </location>
</feature>
<feature type="compositionally biased region" description="Basic and acidic residues" evidence="1">
    <location>
        <begin position="820"/>
        <end position="846"/>
    </location>
</feature>
<reference evidence="2" key="1">
    <citation type="journal article" date="2023" name="Mol. Phylogenet. Evol.">
        <title>Genome-scale phylogeny and comparative genomics of the fungal order Sordariales.</title>
        <authorList>
            <person name="Hensen N."/>
            <person name="Bonometti L."/>
            <person name="Westerberg I."/>
            <person name="Brannstrom I.O."/>
            <person name="Guillou S."/>
            <person name="Cros-Aarteil S."/>
            <person name="Calhoun S."/>
            <person name="Haridas S."/>
            <person name="Kuo A."/>
            <person name="Mondo S."/>
            <person name="Pangilinan J."/>
            <person name="Riley R."/>
            <person name="LaButti K."/>
            <person name="Andreopoulos B."/>
            <person name="Lipzen A."/>
            <person name="Chen C."/>
            <person name="Yan M."/>
            <person name="Daum C."/>
            <person name="Ng V."/>
            <person name="Clum A."/>
            <person name="Steindorff A."/>
            <person name="Ohm R.A."/>
            <person name="Martin F."/>
            <person name="Silar P."/>
            <person name="Natvig D.O."/>
            <person name="Lalanne C."/>
            <person name="Gautier V."/>
            <person name="Ament-Velasquez S.L."/>
            <person name="Kruys A."/>
            <person name="Hutchinson M.I."/>
            <person name="Powell A.J."/>
            <person name="Barry K."/>
            <person name="Miller A.N."/>
            <person name="Grigoriev I.V."/>
            <person name="Debuchy R."/>
            <person name="Gladieux P."/>
            <person name="Hiltunen Thoren M."/>
            <person name="Johannesson H."/>
        </authorList>
    </citation>
    <scope>NUCLEOTIDE SEQUENCE</scope>
    <source>
        <strain evidence="2">CBS 757.83</strain>
    </source>
</reference>
<feature type="region of interest" description="Disordered" evidence="1">
    <location>
        <begin position="645"/>
        <end position="686"/>
    </location>
</feature>
<accession>A0AAN6Q9V4</accession>
<feature type="compositionally biased region" description="Basic and acidic residues" evidence="1">
    <location>
        <begin position="227"/>
        <end position="246"/>
    </location>
</feature>
<feature type="compositionally biased region" description="Polar residues" evidence="1">
    <location>
        <begin position="103"/>
        <end position="112"/>
    </location>
</feature>
<evidence type="ECO:0000313" key="3">
    <source>
        <dbReference type="Proteomes" id="UP001305647"/>
    </source>
</evidence>
<dbReference type="EMBL" id="MU863624">
    <property type="protein sequence ID" value="KAK4106248.1"/>
    <property type="molecule type" value="Genomic_DNA"/>
</dbReference>
<proteinExistence type="predicted"/>
<feature type="compositionally biased region" description="Polar residues" evidence="1">
    <location>
        <begin position="727"/>
        <end position="737"/>
    </location>
</feature>
<feature type="compositionally biased region" description="Basic and acidic residues" evidence="1">
    <location>
        <begin position="1077"/>
        <end position="1086"/>
    </location>
</feature>
<feature type="compositionally biased region" description="Polar residues" evidence="1">
    <location>
        <begin position="352"/>
        <end position="379"/>
    </location>
</feature>
<feature type="region of interest" description="Disordered" evidence="1">
    <location>
        <begin position="717"/>
        <end position="737"/>
    </location>
</feature>
<sequence>MATAVNCCHSRSLSGALGAEAWAGSSPSNLVTALQDQDLVMREPSQTVTNLTLVQGWSFVRVDADAASAGPASLESVQPSSQQNADATELGKPEEPVPERSIPSMTGSQASKANVPDQEPLTIGTPSPNDGRTDSSAKDDESEDDLLAAFRKHKSKSVAPTQPANHRAPSFQSGAAATDTPFNLAGIGHGGFSSHNNSANEGTNILESHKPLNVTASKFLSKYDYIGQKRQEEGPKGEDTLREEPRHSRKKPFPEVLDLTEIPDDAAQPTAPSHREGKRRRLDEHGRKEKRKKSERASSQAYDAARKKGSSRSLLNHTKDARSLASRKSKDSKRKHRREGHKQRERERLVQRSVQPPSNGTPSGPQPDGQTRVSHQGLNGSQQRSGRQGPQESRPQPRQGLSQGVGLTGRQVPHVQQQARNENSQGTRAQAMQIQRDETRPGLRTEIQMAPRHQPLQDDRQTINAINDRPPPASEEATAKLKEIKARRAHPIPELESDADLFQHFASREPEKRATQFVSHVPNSHEQPRPRRTSQLPSLPPAPPITSRSRQVRHLAQSKNIFQPQPATQARAVRQSNGRQTSDFIPLPLRRTQFRQQQQQQRLLPPLPLTEKFQPAIHPPQPRETISAAEALGPDRTIVQYVVFRTPRLTPPTSSTSPHSSSEKDKDKENEKLRDANRVRLKEYPSLTQANSQAAACLDRVRKDVQGKEWRMVSSFSSSSSSFSSSENQHPPTTQSGPILYSGKVLFGNGEVQFFWVDTETRDLGGDGGVLGIAAGDMVRAGGWTGDGETLDSGDRYEDQDAPDENHHTPDEVDLSLGHEAGEGEHSEAGCDKETTEERTREEATKPSHQAPADSRLQTLRTISPTYTTEAEAVDNNTADETEDDDDGELSKTPTTTADSHPNPAAASSPPNTNTTTTTNPNPNPEPNPPHTLLATTATNKLHGSYTTLPAANRAALGAFLALARPRNSAMEDHHHYRYHVRPDMEELFDEVNLGRSDCTAAAQLEWDPPAGGPYRWGFLRLEVEVVESELEGPVDLGDLVVEEGGGGGGEGRGGGGGGHDESTAGGGGVSEGGVVGERDGVRGEGARGVTALPSPIEEVSEGDVSEEE</sequence>
<feature type="region of interest" description="Disordered" evidence="1">
    <location>
        <begin position="779"/>
        <end position="934"/>
    </location>
</feature>
<reference evidence="2" key="2">
    <citation type="submission" date="2023-05" db="EMBL/GenBank/DDBJ databases">
        <authorList>
            <consortium name="Lawrence Berkeley National Laboratory"/>
            <person name="Steindorff A."/>
            <person name="Hensen N."/>
            <person name="Bonometti L."/>
            <person name="Westerberg I."/>
            <person name="Brannstrom I.O."/>
            <person name="Guillou S."/>
            <person name="Cros-Aarteil S."/>
            <person name="Calhoun S."/>
            <person name="Haridas S."/>
            <person name="Kuo A."/>
            <person name="Mondo S."/>
            <person name="Pangilinan J."/>
            <person name="Riley R."/>
            <person name="Labutti K."/>
            <person name="Andreopoulos B."/>
            <person name="Lipzen A."/>
            <person name="Chen C."/>
            <person name="Yanf M."/>
            <person name="Daum C."/>
            <person name="Ng V."/>
            <person name="Clum A."/>
            <person name="Ohm R."/>
            <person name="Martin F."/>
            <person name="Silar P."/>
            <person name="Natvig D."/>
            <person name="Lalanne C."/>
            <person name="Gautier V."/>
            <person name="Ament-Velasquez S.L."/>
            <person name="Kruys A."/>
            <person name="Hutchinson M.I."/>
            <person name="Powell A.J."/>
            <person name="Barry K."/>
            <person name="Miller A.N."/>
            <person name="Grigoriev I.V."/>
            <person name="Debuchy R."/>
            <person name="Gladieux P."/>
            <person name="Thoren M.H."/>
            <person name="Johannesson H."/>
        </authorList>
    </citation>
    <scope>NUCLEOTIDE SEQUENCE</scope>
    <source>
        <strain evidence="2">CBS 757.83</strain>
    </source>
</reference>
<feature type="compositionally biased region" description="Acidic residues" evidence="1">
    <location>
        <begin position="878"/>
        <end position="888"/>
    </location>
</feature>
<feature type="compositionally biased region" description="Low complexity" evidence="1">
    <location>
        <begin position="380"/>
        <end position="394"/>
    </location>
</feature>
<feature type="region of interest" description="Disordered" evidence="1">
    <location>
        <begin position="225"/>
        <end position="476"/>
    </location>
</feature>
<feature type="compositionally biased region" description="Polar residues" evidence="1">
    <location>
        <begin position="158"/>
        <end position="175"/>
    </location>
</feature>
<protein>
    <submittedName>
        <fullName evidence="2">Uncharacterized protein</fullName>
    </submittedName>
</protein>
<comment type="caution">
    <text evidence="2">The sequence shown here is derived from an EMBL/GenBank/DDBJ whole genome shotgun (WGS) entry which is preliminary data.</text>
</comment>
<organism evidence="2 3">
    <name type="scientific">Parathielavia hyrcaniae</name>
    <dbReference type="NCBI Taxonomy" id="113614"/>
    <lineage>
        <taxon>Eukaryota</taxon>
        <taxon>Fungi</taxon>
        <taxon>Dikarya</taxon>
        <taxon>Ascomycota</taxon>
        <taxon>Pezizomycotina</taxon>
        <taxon>Sordariomycetes</taxon>
        <taxon>Sordariomycetidae</taxon>
        <taxon>Sordariales</taxon>
        <taxon>Chaetomiaceae</taxon>
        <taxon>Parathielavia</taxon>
    </lineage>
</organism>
<feature type="compositionally biased region" description="Basic and acidic residues" evidence="1">
    <location>
        <begin position="793"/>
        <end position="811"/>
    </location>
</feature>